<keyword evidence="6" id="KW-1133">Transmembrane helix</keyword>
<evidence type="ECO:0000256" key="4">
    <source>
        <dbReference type="ARBA" id="ARBA00023002"/>
    </source>
</evidence>
<sequence>MEVPVPRASSSLATTILLATALFLVTTTILRRRGHRHRQARKHNVPPGPRPWSVIGNLNLLGALPHRTIHELSARYGPLMSLRFGAFPAVVSSSVEVAEVLLRTQDLAYLDRPRMACGKYTVYNYSGMLWSHYGPYWRQLRKLWITELLSARQIRLTERVRAEEVRAMLRDLHPTTMATAASTSSSSSTGRAPVVLKEHLLMVTLNVISRMVLGKKYVGEQGPGGSAAAAAPEEFRWMIEEIFFHNGALHVGDMVPWLSWLDPHGYVGRMKPLAKMFDRFIEHVLREHGDRRRLEGDAFVPRDIVGTQDHNHSAKIKSGYPNRKKNERTVMNAIQQLSEDSAIFHRCIMTAHTVYN</sequence>
<comment type="caution">
    <text evidence="7">The sequence shown here is derived from an EMBL/GenBank/DDBJ whole genome shotgun (WGS) entry which is preliminary data.</text>
</comment>
<dbReference type="SUPFAM" id="SSF48264">
    <property type="entry name" value="Cytochrome P450"/>
    <property type="match status" value="1"/>
</dbReference>
<feature type="transmembrane region" description="Helical" evidence="6">
    <location>
        <begin position="12"/>
        <end position="30"/>
    </location>
</feature>
<evidence type="ECO:0000313" key="7">
    <source>
        <dbReference type="EMBL" id="CAD6266152.1"/>
    </source>
</evidence>
<keyword evidence="6" id="KW-0812">Transmembrane</keyword>
<evidence type="ECO:0000256" key="2">
    <source>
        <dbReference type="ARBA" id="ARBA00022617"/>
    </source>
</evidence>
<dbReference type="InterPro" id="IPR036396">
    <property type="entry name" value="Cyt_P450_sf"/>
</dbReference>
<evidence type="ECO:0000256" key="5">
    <source>
        <dbReference type="ARBA" id="ARBA00023004"/>
    </source>
</evidence>
<protein>
    <submittedName>
        <fullName evidence="7">Uncharacterized protein</fullName>
    </submittedName>
</protein>
<dbReference type="PANTHER" id="PTHR47944:SF8">
    <property type="entry name" value="CYTOCHROME P450 SUPERFAMILY PROTEIN"/>
    <property type="match status" value="1"/>
</dbReference>
<dbReference type="InterPro" id="IPR002401">
    <property type="entry name" value="Cyt_P450_E_grp-I"/>
</dbReference>
<dbReference type="AlphaFoldDB" id="A0A811R7T1"/>
<dbReference type="EMBL" id="CAJGYO010000013">
    <property type="protein sequence ID" value="CAD6266152.1"/>
    <property type="molecule type" value="Genomic_DNA"/>
</dbReference>
<keyword evidence="5" id="KW-0408">Iron</keyword>
<comment type="similarity">
    <text evidence="1">Belongs to the cytochrome P450 family.</text>
</comment>
<dbReference type="InterPro" id="IPR001128">
    <property type="entry name" value="Cyt_P450"/>
</dbReference>
<name>A0A811R7T1_9POAL</name>
<evidence type="ECO:0000256" key="3">
    <source>
        <dbReference type="ARBA" id="ARBA00022723"/>
    </source>
</evidence>
<keyword evidence="2" id="KW-0349">Heme</keyword>
<organism evidence="7 8">
    <name type="scientific">Miscanthus lutarioriparius</name>
    <dbReference type="NCBI Taxonomy" id="422564"/>
    <lineage>
        <taxon>Eukaryota</taxon>
        <taxon>Viridiplantae</taxon>
        <taxon>Streptophyta</taxon>
        <taxon>Embryophyta</taxon>
        <taxon>Tracheophyta</taxon>
        <taxon>Spermatophyta</taxon>
        <taxon>Magnoliopsida</taxon>
        <taxon>Liliopsida</taxon>
        <taxon>Poales</taxon>
        <taxon>Poaceae</taxon>
        <taxon>PACMAD clade</taxon>
        <taxon>Panicoideae</taxon>
        <taxon>Andropogonodae</taxon>
        <taxon>Andropogoneae</taxon>
        <taxon>Saccharinae</taxon>
        <taxon>Miscanthus</taxon>
    </lineage>
</organism>
<gene>
    <name evidence="7" type="ORF">NCGR_LOCUS49457</name>
</gene>
<dbReference type="PANTHER" id="PTHR47944">
    <property type="entry name" value="CYTOCHROME P450 98A9"/>
    <property type="match status" value="1"/>
</dbReference>
<dbReference type="Pfam" id="PF00067">
    <property type="entry name" value="p450"/>
    <property type="match status" value="1"/>
</dbReference>
<dbReference type="GO" id="GO:0016705">
    <property type="term" value="F:oxidoreductase activity, acting on paired donors, with incorporation or reduction of molecular oxygen"/>
    <property type="evidence" value="ECO:0007669"/>
    <property type="project" value="InterPro"/>
</dbReference>
<reference evidence="7" key="1">
    <citation type="submission" date="2020-10" db="EMBL/GenBank/DDBJ databases">
        <authorList>
            <person name="Han B."/>
            <person name="Lu T."/>
            <person name="Zhao Q."/>
            <person name="Huang X."/>
            <person name="Zhao Y."/>
        </authorList>
    </citation>
    <scope>NUCLEOTIDE SEQUENCE</scope>
</reference>
<proteinExistence type="inferred from homology"/>
<accession>A0A811R7T1</accession>
<keyword evidence="4" id="KW-0560">Oxidoreductase</keyword>
<dbReference type="GO" id="GO:0005506">
    <property type="term" value="F:iron ion binding"/>
    <property type="evidence" value="ECO:0007669"/>
    <property type="project" value="InterPro"/>
</dbReference>
<evidence type="ECO:0000256" key="1">
    <source>
        <dbReference type="ARBA" id="ARBA00010617"/>
    </source>
</evidence>
<dbReference type="Gene3D" id="1.10.630.10">
    <property type="entry name" value="Cytochrome P450"/>
    <property type="match status" value="1"/>
</dbReference>
<dbReference type="PRINTS" id="PR00463">
    <property type="entry name" value="EP450I"/>
</dbReference>
<dbReference type="Proteomes" id="UP000604825">
    <property type="component" value="Unassembled WGS sequence"/>
</dbReference>
<dbReference type="OrthoDB" id="639466at2759"/>
<dbReference type="GO" id="GO:0020037">
    <property type="term" value="F:heme binding"/>
    <property type="evidence" value="ECO:0007669"/>
    <property type="project" value="InterPro"/>
</dbReference>
<dbReference type="GO" id="GO:0004497">
    <property type="term" value="F:monooxygenase activity"/>
    <property type="evidence" value="ECO:0007669"/>
    <property type="project" value="InterPro"/>
</dbReference>
<evidence type="ECO:0000256" key="6">
    <source>
        <dbReference type="SAM" id="Phobius"/>
    </source>
</evidence>
<evidence type="ECO:0000313" key="8">
    <source>
        <dbReference type="Proteomes" id="UP000604825"/>
    </source>
</evidence>
<keyword evidence="3" id="KW-0479">Metal-binding</keyword>
<keyword evidence="6" id="KW-0472">Membrane</keyword>
<keyword evidence="8" id="KW-1185">Reference proteome</keyword>